<dbReference type="InterPro" id="IPR036388">
    <property type="entry name" value="WH-like_DNA-bd_sf"/>
</dbReference>
<dbReference type="GO" id="GO:0003700">
    <property type="term" value="F:DNA-binding transcription factor activity"/>
    <property type="evidence" value="ECO:0007669"/>
    <property type="project" value="InterPro"/>
</dbReference>
<dbReference type="PANTHER" id="PTHR43537:SF5">
    <property type="entry name" value="UXU OPERON TRANSCRIPTIONAL REGULATOR"/>
    <property type="match status" value="1"/>
</dbReference>
<organism evidence="5 6">
    <name type="scientific">Aquincola agrisoli</name>
    <dbReference type="NCBI Taxonomy" id="3119538"/>
    <lineage>
        <taxon>Bacteria</taxon>
        <taxon>Pseudomonadati</taxon>
        <taxon>Pseudomonadota</taxon>
        <taxon>Betaproteobacteria</taxon>
        <taxon>Burkholderiales</taxon>
        <taxon>Sphaerotilaceae</taxon>
        <taxon>Aquincola</taxon>
    </lineage>
</organism>
<evidence type="ECO:0000313" key="6">
    <source>
        <dbReference type="Proteomes" id="UP001336250"/>
    </source>
</evidence>
<dbReference type="PANTHER" id="PTHR43537">
    <property type="entry name" value="TRANSCRIPTIONAL REGULATOR, GNTR FAMILY"/>
    <property type="match status" value="1"/>
</dbReference>
<dbReference type="GO" id="GO:0003677">
    <property type="term" value="F:DNA binding"/>
    <property type="evidence" value="ECO:0007669"/>
    <property type="project" value="UniProtKB-KW"/>
</dbReference>
<sequence length="258" mass="28623">MDSALAPLQFEPIQTRRTFEEICERIRERVSSGELKPGDKLPAERDLAQQLGVGRNALREALRSLEIAGIVELRKGVKGGAFIRPGDPGRMDAVVRDMFSLGSISVSELTEARIHVQDLVVRLACERATEADFTALEAVIERTEAMTEAGRYLDRVECSRDFYRLLGAATHNGVLDMMVQSITEILMQFVYARVAAGGKAQPRLVQKRRAFLAALRARDSEEAARLMRSHLESVHRMLQDSLGEAGAVRLGPRPRAGR</sequence>
<dbReference type="SMART" id="SM00345">
    <property type="entry name" value="HTH_GNTR"/>
    <property type="match status" value="1"/>
</dbReference>
<dbReference type="InterPro" id="IPR036390">
    <property type="entry name" value="WH_DNA-bd_sf"/>
</dbReference>
<dbReference type="Gene3D" id="1.10.10.10">
    <property type="entry name" value="Winged helix-like DNA-binding domain superfamily/Winged helix DNA-binding domain"/>
    <property type="match status" value="1"/>
</dbReference>
<evidence type="ECO:0000256" key="2">
    <source>
        <dbReference type="ARBA" id="ARBA00023125"/>
    </source>
</evidence>
<evidence type="ECO:0000313" key="5">
    <source>
        <dbReference type="EMBL" id="MEF7612349.1"/>
    </source>
</evidence>
<dbReference type="SMART" id="SM00895">
    <property type="entry name" value="FCD"/>
    <property type="match status" value="1"/>
</dbReference>
<keyword evidence="6" id="KW-1185">Reference proteome</keyword>
<evidence type="ECO:0000259" key="4">
    <source>
        <dbReference type="PROSITE" id="PS50949"/>
    </source>
</evidence>
<gene>
    <name evidence="5" type="ORF">V4F39_00410</name>
</gene>
<dbReference type="Proteomes" id="UP001336250">
    <property type="component" value="Unassembled WGS sequence"/>
</dbReference>
<dbReference type="PROSITE" id="PS50949">
    <property type="entry name" value="HTH_GNTR"/>
    <property type="match status" value="1"/>
</dbReference>
<dbReference type="AlphaFoldDB" id="A0AAW9QAE2"/>
<dbReference type="Gene3D" id="1.20.120.530">
    <property type="entry name" value="GntR ligand-binding domain-like"/>
    <property type="match status" value="1"/>
</dbReference>
<evidence type="ECO:0000256" key="3">
    <source>
        <dbReference type="ARBA" id="ARBA00023163"/>
    </source>
</evidence>
<reference evidence="5 6" key="1">
    <citation type="submission" date="2024-02" db="EMBL/GenBank/DDBJ databases">
        <title>Genome sequence of Aquincola sp. MAHUQ-54.</title>
        <authorList>
            <person name="Huq M.A."/>
        </authorList>
    </citation>
    <scope>NUCLEOTIDE SEQUENCE [LARGE SCALE GENOMIC DNA]</scope>
    <source>
        <strain evidence="5 6">MAHUQ-54</strain>
    </source>
</reference>
<dbReference type="SUPFAM" id="SSF48008">
    <property type="entry name" value="GntR ligand-binding domain-like"/>
    <property type="match status" value="1"/>
</dbReference>
<comment type="caution">
    <text evidence="5">The sequence shown here is derived from an EMBL/GenBank/DDBJ whole genome shotgun (WGS) entry which is preliminary data.</text>
</comment>
<dbReference type="PRINTS" id="PR00035">
    <property type="entry name" value="HTHGNTR"/>
</dbReference>
<dbReference type="CDD" id="cd07377">
    <property type="entry name" value="WHTH_GntR"/>
    <property type="match status" value="1"/>
</dbReference>
<accession>A0AAW9QAE2</accession>
<evidence type="ECO:0000256" key="1">
    <source>
        <dbReference type="ARBA" id="ARBA00023015"/>
    </source>
</evidence>
<dbReference type="SUPFAM" id="SSF46785">
    <property type="entry name" value="Winged helix' DNA-binding domain"/>
    <property type="match status" value="1"/>
</dbReference>
<protein>
    <submittedName>
        <fullName evidence="5">FadR/GntR family transcriptional regulator</fullName>
    </submittedName>
</protein>
<dbReference type="Pfam" id="PF07729">
    <property type="entry name" value="FCD"/>
    <property type="match status" value="1"/>
</dbReference>
<dbReference type="Pfam" id="PF00392">
    <property type="entry name" value="GntR"/>
    <property type="match status" value="1"/>
</dbReference>
<dbReference type="InterPro" id="IPR000524">
    <property type="entry name" value="Tscrpt_reg_HTH_GntR"/>
</dbReference>
<keyword evidence="1" id="KW-0805">Transcription regulation</keyword>
<keyword evidence="3" id="KW-0804">Transcription</keyword>
<name>A0AAW9QAE2_9BURK</name>
<dbReference type="InterPro" id="IPR008920">
    <property type="entry name" value="TF_FadR/GntR_C"/>
</dbReference>
<proteinExistence type="predicted"/>
<dbReference type="EMBL" id="JAZIBG010000001">
    <property type="protein sequence ID" value="MEF7612349.1"/>
    <property type="molecule type" value="Genomic_DNA"/>
</dbReference>
<keyword evidence="2" id="KW-0238">DNA-binding</keyword>
<feature type="domain" description="HTH gntR-type" evidence="4">
    <location>
        <begin position="16"/>
        <end position="86"/>
    </location>
</feature>
<dbReference type="InterPro" id="IPR011711">
    <property type="entry name" value="GntR_C"/>
</dbReference>